<evidence type="ECO:0000313" key="3">
    <source>
        <dbReference type="EMBL" id="TFY96854.1"/>
    </source>
</evidence>
<feature type="compositionally biased region" description="Low complexity" evidence="1">
    <location>
        <begin position="129"/>
        <end position="140"/>
    </location>
</feature>
<organism evidence="3 4">
    <name type="scientific">Ramlibacter rhizophilus</name>
    <dbReference type="NCBI Taxonomy" id="1781167"/>
    <lineage>
        <taxon>Bacteria</taxon>
        <taxon>Pseudomonadati</taxon>
        <taxon>Pseudomonadota</taxon>
        <taxon>Betaproteobacteria</taxon>
        <taxon>Burkholderiales</taxon>
        <taxon>Comamonadaceae</taxon>
        <taxon>Ramlibacter</taxon>
    </lineage>
</organism>
<keyword evidence="4" id="KW-1185">Reference proteome</keyword>
<feature type="chain" id="PRO_5021219440" evidence="2">
    <location>
        <begin position="17"/>
        <end position="140"/>
    </location>
</feature>
<feature type="compositionally biased region" description="Low complexity" evidence="1">
    <location>
        <begin position="41"/>
        <end position="59"/>
    </location>
</feature>
<dbReference type="RefSeq" id="WP_135286865.1">
    <property type="nucleotide sequence ID" value="NZ_SMLL01000008.1"/>
</dbReference>
<dbReference type="EMBL" id="SMLL01000008">
    <property type="protein sequence ID" value="TFY96854.1"/>
    <property type="molecule type" value="Genomic_DNA"/>
</dbReference>
<protein>
    <submittedName>
        <fullName evidence="3">Uncharacterized protein</fullName>
    </submittedName>
</protein>
<dbReference type="PROSITE" id="PS51257">
    <property type="entry name" value="PROKAR_LIPOPROTEIN"/>
    <property type="match status" value="1"/>
</dbReference>
<sequence length="140" mass="12895">MRAALCAVFLAAAALAGCDRGADTGATANPVAPGRPGEGNPPVSVVPLVPGGASPNVSPGVGGTPPSPQGVTGSGSADPAISTIPGVAPTAGALDPTPSPMATDSATGRTVLPYGGTTAPPGAAPPGSPNSTPSGAVGQR</sequence>
<feature type="signal peptide" evidence="2">
    <location>
        <begin position="1"/>
        <end position="16"/>
    </location>
</feature>
<accession>A0A4Z0BFE6</accession>
<keyword evidence="2" id="KW-0732">Signal</keyword>
<evidence type="ECO:0000313" key="4">
    <source>
        <dbReference type="Proteomes" id="UP000297564"/>
    </source>
</evidence>
<evidence type="ECO:0000256" key="1">
    <source>
        <dbReference type="SAM" id="MobiDB-lite"/>
    </source>
</evidence>
<name>A0A4Z0BFE6_9BURK</name>
<feature type="region of interest" description="Disordered" evidence="1">
    <location>
        <begin position="29"/>
        <end position="140"/>
    </location>
</feature>
<reference evidence="3 4" key="1">
    <citation type="submission" date="2019-03" db="EMBL/GenBank/DDBJ databases">
        <title>Ramlibacter rhizophilus CCTCC AB2015357, whole genome shotgun sequence.</title>
        <authorList>
            <person name="Zhang X."/>
            <person name="Feng G."/>
            <person name="Zhu H."/>
        </authorList>
    </citation>
    <scope>NUCLEOTIDE SEQUENCE [LARGE SCALE GENOMIC DNA]</scope>
    <source>
        <strain evidence="3 4">CCTCC AB2015357</strain>
    </source>
</reference>
<evidence type="ECO:0000256" key="2">
    <source>
        <dbReference type="SAM" id="SignalP"/>
    </source>
</evidence>
<dbReference type="AlphaFoldDB" id="A0A4Z0BFE6"/>
<dbReference type="Proteomes" id="UP000297564">
    <property type="component" value="Unassembled WGS sequence"/>
</dbReference>
<comment type="caution">
    <text evidence="3">The sequence shown here is derived from an EMBL/GenBank/DDBJ whole genome shotgun (WGS) entry which is preliminary data.</text>
</comment>
<proteinExistence type="predicted"/>
<gene>
    <name evidence="3" type="ORF">EZ242_19465</name>
</gene>